<dbReference type="PANTHER" id="PTHR21386:SF0">
    <property type="entry name" value="PROTEIN INSCUTEABLE HOMOLOG"/>
    <property type="match status" value="1"/>
</dbReference>
<dbReference type="PANTHER" id="PTHR21386">
    <property type="entry name" value="INSCUTEABLE"/>
    <property type="match status" value="1"/>
</dbReference>
<dbReference type="GO" id="GO:0045179">
    <property type="term" value="C:apical cortex"/>
    <property type="evidence" value="ECO:0007669"/>
    <property type="project" value="TreeGrafter"/>
</dbReference>
<feature type="region of interest" description="Disordered" evidence="1">
    <location>
        <begin position="18"/>
        <end position="94"/>
    </location>
</feature>
<evidence type="ECO:0000313" key="3">
    <source>
        <dbReference type="EMBL" id="KAK7601076.1"/>
    </source>
</evidence>
<dbReference type="GO" id="GO:0000132">
    <property type="term" value="P:establishment of mitotic spindle orientation"/>
    <property type="evidence" value="ECO:0007669"/>
    <property type="project" value="TreeGrafter"/>
</dbReference>
<dbReference type="SUPFAM" id="SSF48371">
    <property type="entry name" value="ARM repeat"/>
    <property type="match status" value="1"/>
</dbReference>
<dbReference type="InterPro" id="IPR045789">
    <property type="entry name" value="Insc_C"/>
</dbReference>
<feature type="compositionally biased region" description="Basic and acidic residues" evidence="1">
    <location>
        <begin position="259"/>
        <end position="271"/>
    </location>
</feature>
<dbReference type="Gene3D" id="1.25.10.10">
    <property type="entry name" value="Leucine-rich Repeat Variant"/>
    <property type="match status" value="2"/>
</dbReference>
<reference evidence="3 4" key="1">
    <citation type="submission" date="2024-03" db="EMBL/GenBank/DDBJ databases">
        <title>Adaptation during the transition from Ophiocordyceps entomopathogen to insect associate is accompanied by gene loss and intensified selection.</title>
        <authorList>
            <person name="Ward C.M."/>
            <person name="Onetto C.A."/>
            <person name="Borneman A.R."/>
        </authorList>
    </citation>
    <scope>NUCLEOTIDE SEQUENCE [LARGE SCALE GENOMIC DNA]</scope>
    <source>
        <strain evidence="3">AWRI1</strain>
        <tissue evidence="3">Single Adult Female</tissue>
    </source>
</reference>
<keyword evidence="4" id="KW-1185">Reference proteome</keyword>
<dbReference type="GO" id="GO:0009786">
    <property type="term" value="P:regulation of asymmetric cell division"/>
    <property type="evidence" value="ECO:0007669"/>
    <property type="project" value="TreeGrafter"/>
</dbReference>
<dbReference type="InterPro" id="IPR039921">
    <property type="entry name" value="Inscuteable"/>
</dbReference>
<dbReference type="Proteomes" id="UP001367676">
    <property type="component" value="Unassembled WGS sequence"/>
</dbReference>
<comment type="caution">
    <text evidence="3">The sequence shown here is derived from an EMBL/GenBank/DDBJ whole genome shotgun (WGS) entry which is preliminary data.</text>
</comment>
<feature type="compositionally biased region" description="Low complexity" evidence="1">
    <location>
        <begin position="227"/>
        <end position="243"/>
    </location>
</feature>
<sequence>MGEFRRTYSKVWWSNYFHNDEDSEDKPPSSASGARFSWRRPATISENNSNRNSSSSPSSGSHKSQDSGFSDSESSSSPSSCANSSDTRNSSGESQITAYELIKISNASTSTAGSLPTTPVNRIPRPTLIRSRKKEVESADTISPTDSLSHYLADCYFPVPTAAPTVTTPISTASSTELPSIPNSPQSSFPSNPSTPCSQKHRTCFIVDELPKKHVEETPSQAHQSKLDLSSSDISSSPSLSSLEEYKVDDTVRFMEEKKDCDENEPEHVKISSEPIAPPPPHSYINVDSQKNECRLSNMDLSHLPEPTHTSTPKKDETNFVQRSIRKCKTESPVEEPNRETSSIDLIDPPVVKWLNELKYRYEPECMTTLQAKLVAHCCRRSSTMTICESATSAQTFQQRTKTIANEFLKLYDVLHDCRQDQLESQFKTLINYIMEFIINYSQLLPRMEASDKDNLLKLMDMCDSLRQIEFPYSCDQRMLLSNVNTLEKFFSRFVDSVLTQHIVILTTILETPNTEATLLHALSGLTTLSSNSSQTCELITYFNGVENLLAICLNTHSSNVCKVALRTLAAVCQNATSIRRLENAGGIEILSMLLSDTNKMETEQLEIISVLVQITAPWIEDDHVIKGLICHLKPILEALTRLICTTNSCETLLLSAAALANISFIEPQAIYMLIKLSTVNCLLTAVRKLGARASIFLQEQVATLVANMAAMPESRSHLAQHRAVGALLCFLQVQHSPLLTAAEIGAAQRLQHKSAIALSRLCTNTEISKQIVELQGVNQLVRLCKEERERNFNDDVLVACLATLRKITANCGNESINQLNAKELVEPRLVDSFLLYSSRQESYV</sequence>
<dbReference type="AlphaFoldDB" id="A0AAN9TN85"/>
<proteinExistence type="predicted"/>
<dbReference type="EMBL" id="JBBCAQ010000010">
    <property type="protein sequence ID" value="KAK7601076.1"/>
    <property type="molecule type" value="Genomic_DNA"/>
</dbReference>
<name>A0AAN9TN85_9HEMI</name>
<organism evidence="3 4">
    <name type="scientific">Parthenolecanium corni</name>
    <dbReference type="NCBI Taxonomy" id="536013"/>
    <lineage>
        <taxon>Eukaryota</taxon>
        <taxon>Metazoa</taxon>
        <taxon>Ecdysozoa</taxon>
        <taxon>Arthropoda</taxon>
        <taxon>Hexapoda</taxon>
        <taxon>Insecta</taxon>
        <taxon>Pterygota</taxon>
        <taxon>Neoptera</taxon>
        <taxon>Paraneoptera</taxon>
        <taxon>Hemiptera</taxon>
        <taxon>Sternorrhyncha</taxon>
        <taxon>Coccoidea</taxon>
        <taxon>Coccidae</taxon>
        <taxon>Parthenolecanium</taxon>
    </lineage>
</organism>
<dbReference type="InterPro" id="IPR011989">
    <property type="entry name" value="ARM-like"/>
</dbReference>
<dbReference type="GO" id="GO:0008356">
    <property type="term" value="P:asymmetric cell division"/>
    <property type="evidence" value="ECO:0007669"/>
    <property type="project" value="InterPro"/>
</dbReference>
<feature type="compositionally biased region" description="Polar residues" evidence="1">
    <location>
        <begin position="109"/>
        <end position="120"/>
    </location>
</feature>
<feature type="domain" description="Protein inscuteable homologue C-terminal" evidence="2">
    <location>
        <begin position="484"/>
        <end position="845"/>
    </location>
</feature>
<dbReference type="InterPro" id="IPR016024">
    <property type="entry name" value="ARM-type_fold"/>
</dbReference>
<feature type="compositionally biased region" description="Low complexity" evidence="1">
    <location>
        <begin position="45"/>
        <end position="86"/>
    </location>
</feature>
<protein>
    <recommendedName>
        <fullName evidence="2">Protein inscuteable homologue C-terminal domain-containing protein</fullName>
    </recommendedName>
</protein>
<dbReference type="GO" id="GO:0045176">
    <property type="term" value="P:apical protein localization"/>
    <property type="evidence" value="ECO:0007669"/>
    <property type="project" value="TreeGrafter"/>
</dbReference>
<dbReference type="InterPro" id="IPR000225">
    <property type="entry name" value="Armadillo"/>
</dbReference>
<accession>A0AAN9TN85</accession>
<feature type="region of interest" description="Disordered" evidence="1">
    <location>
        <begin position="109"/>
        <end position="144"/>
    </location>
</feature>
<evidence type="ECO:0000256" key="1">
    <source>
        <dbReference type="SAM" id="MobiDB-lite"/>
    </source>
</evidence>
<dbReference type="Pfam" id="PF19427">
    <property type="entry name" value="Insc_C"/>
    <property type="match status" value="1"/>
</dbReference>
<feature type="region of interest" description="Disordered" evidence="1">
    <location>
        <begin position="168"/>
        <end position="196"/>
    </location>
</feature>
<dbReference type="SMART" id="SM00185">
    <property type="entry name" value="ARM"/>
    <property type="match status" value="3"/>
</dbReference>
<gene>
    <name evidence="3" type="ORF">V9T40_008517</name>
</gene>
<dbReference type="CDD" id="cd21966">
    <property type="entry name" value="INSC_LBD"/>
    <property type="match status" value="1"/>
</dbReference>
<evidence type="ECO:0000259" key="2">
    <source>
        <dbReference type="Pfam" id="PF19427"/>
    </source>
</evidence>
<feature type="region of interest" description="Disordered" evidence="1">
    <location>
        <begin position="216"/>
        <end position="243"/>
    </location>
</feature>
<feature type="region of interest" description="Disordered" evidence="1">
    <location>
        <begin position="259"/>
        <end position="281"/>
    </location>
</feature>
<evidence type="ECO:0000313" key="4">
    <source>
        <dbReference type="Proteomes" id="UP001367676"/>
    </source>
</evidence>
<dbReference type="GO" id="GO:0008093">
    <property type="term" value="F:cytoskeletal anchor activity"/>
    <property type="evidence" value="ECO:0007669"/>
    <property type="project" value="TreeGrafter"/>
</dbReference>